<feature type="non-terminal residue" evidence="1">
    <location>
        <position position="1"/>
    </location>
</feature>
<keyword evidence="2" id="KW-1185">Reference proteome</keyword>
<accession>A0ABS1I934</accession>
<dbReference type="EMBL" id="JAEPIV010000081">
    <property type="protein sequence ID" value="MBK4723592.1"/>
    <property type="molecule type" value="Genomic_DNA"/>
</dbReference>
<evidence type="ECO:0000313" key="1">
    <source>
        <dbReference type="EMBL" id="MBK4723592.1"/>
    </source>
</evidence>
<name>A0ABS1I934_9PROT</name>
<dbReference type="Proteomes" id="UP000654452">
    <property type="component" value="Unassembled WGS sequence"/>
</dbReference>
<evidence type="ECO:0000313" key="2">
    <source>
        <dbReference type="Proteomes" id="UP000654452"/>
    </source>
</evidence>
<comment type="caution">
    <text evidence="1">The sequence shown here is derived from an EMBL/GenBank/DDBJ whole genome shotgun (WGS) entry which is preliminary data.</text>
</comment>
<reference evidence="1 2" key="1">
    <citation type="submission" date="2021-01" db="EMBL/GenBank/DDBJ databases">
        <title>Azospirillum sp. YIM DDC1 draft genome.</title>
        <authorList>
            <person name="Wang Y.-X."/>
        </authorList>
    </citation>
    <scope>NUCLEOTIDE SEQUENCE [LARGE SCALE GENOMIC DNA]</scope>
    <source>
        <strain evidence="1 2">YIM DDC1</strain>
    </source>
</reference>
<protein>
    <submittedName>
        <fullName evidence="1">Uncharacterized protein</fullName>
    </submittedName>
</protein>
<gene>
    <name evidence="1" type="ORF">JJL56_32660</name>
</gene>
<proteinExistence type="predicted"/>
<organism evidence="1 2">
    <name type="scientific">Azospirillum aestuarii</name>
    <dbReference type="NCBI Taxonomy" id="2802052"/>
    <lineage>
        <taxon>Bacteria</taxon>
        <taxon>Pseudomonadati</taxon>
        <taxon>Pseudomonadota</taxon>
        <taxon>Alphaproteobacteria</taxon>
        <taxon>Rhodospirillales</taxon>
        <taxon>Azospirillaceae</taxon>
        <taxon>Azospirillum</taxon>
    </lineage>
</organism>
<sequence length="53" mass="5800">LLKDGNHALDRVTRSMAERNAAYGTYLHNQGNHAQAHSYLDFAIGQAASGYHS</sequence>